<dbReference type="SMART" id="SM00886">
    <property type="entry name" value="Dabb"/>
    <property type="match status" value="1"/>
</dbReference>
<dbReference type="InterPro" id="IPR011008">
    <property type="entry name" value="Dimeric_a/b-barrel"/>
</dbReference>
<protein>
    <submittedName>
        <fullName evidence="2">Stress responsive A/B Barrel Domain</fullName>
    </submittedName>
</protein>
<gene>
    <name evidence="2" type="ORF">SAMN05444851_0873</name>
</gene>
<dbReference type="Proteomes" id="UP000199650">
    <property type="component" value="Unassembled WGS sequence"/>
</dbReference>
<dbReference type="SUPFAM" id="SSF54909">
    <property type="entry name" value="Dimeric alpha+beta barrel"/>
    <property type="match status" value="1"/>
</dbReference>
<dbReference type="Pfam" id="PF07876">
    <property type="entry name" value="Dabb"/>
    <property type="match status" value="1"/>
</dbReference>
<evidence type="ECO:0000313" key="2">
    <source>
        <dbReference type="EMBL" id="SEW01459.1"/>
    </source>
</evidence>
<dbReference type="PROSITE" id="PS51502">
    <property type="entry name" value="S_R_A_B_BARREL"/>
    <property type="match status" value="1"/>
</dbReference>
<sequence length="97" mass="10893">MIRHIVFFTAKRPEDRETIRAGLELLKDIPHSLRLEVAVNLATDPIPGPSPDVVVYGEFADEDQLAAYKAHPLYQQSIARVRPLRELRVAADFEASA</sequence>
<evidence type="ECO:0000313" key="3">
    <source>
        <dbReference type="Proteomes" id="UP000199650"/>
    </source>
</evidence>
<dbReference type="OrthoDB" id="9813140at2"/>
<dbReference type="InterPro" id="IPR013097">
    <property type="entry name" value="Dabb"/>
</dbReference>
<organism evidence="2 3">
    <name type="scientific">Aliiroseovarius sediminilitoris</name>
    <dbReference type="NCBI Taxonomy" id="1173584"/>
    <lineage>
        <taxon>Bacteria</taxon>
        <taxon>Pseudomonadati</taxon>
        <taxon>Pseudomonadota</taxon>
        <taxon>Alphaproteobacteria</taxon>
        <taxon>Rhodobacterales</taxon>
        <taxon>Paracoccaceae</taxon>
        <taxon>Aliiroseovarius</taxon>
    </lineage>
</organism>
<dbReference type="EMBL" id="FOJB01000001">
    <property type="protein sequence ID" value="SEW01459.1"/>
    <property type="molecule type" value="Genomic_DNA"/>
</dbReference>
<evidence type="ECO:0000259" key="1">
    <source>
        <dbReference type="PROSITE" id="PS51502"/>
    </source>
</evidence>
<dbReference type="Gene3D" id="3.30.70.100">
    <property type="match status" value="1"/>
</dbReference>
<keyword evidence="3" id="KW-1185">Reference proteome</keyword>
<dbReference type="STRING" id="1173584.SAMN05444851_0873"/>
<proteinExistence type="predicted"/>
<dbReference type="AlphaFoldDB" id="A0A1I0NJH1"/>
<dbReference type="RefSeq" id="WP_091428608.1">
    <property type="nucleotide sequence ID" value="NZ_FOJB01000001.1"/>
</dbReference>
<reference evidence="2 3" key="1">
    <citation type="submission" date="2016-10" db="EMBL/GenBank/DDBJ databases">
        <authorList>
            <person name="de Groot N.N."/>
        </authorList>
    </citation>
    <scope>NUCLEOTIDE SEQUENCE [LARGE SCALE GENOMIC DNA]</scope>
    <source>
        <strain evidence="2 3">DSM 29439</strain>
    </source>
</reference>
<accession>A0A1I0NJH1</accession>
<feature type="domain" description="Stress-response A/B barrel" evidence="1">
    <location>
        <begin position="2"/>
        <end position="93"/>
    </location>
</feature>
<name>A0A1I0NJH1_9RHOB</name>